<dbReference type="EMBL" id="VSWC01000197">
    <property type="protein sequence ID" value="KAA1065050.1"/>
    <property type="molecule type" value="Genomic_DNA"/>
</dbReference>
<proteinExistence type="predicted"/>
<name>A0A5B0LMK7_PUCGR</name>
<dbReference type="AlphaFoldDB" id="A0A5B0LMK7"/>
<protein>
    <submittedName>
        <fullName evidence="2">Uncharacterized protein</fullName>
    </submittedName>
</protein>
<dbReference type="EMBL" id="VSWC01000003">
    <property type="protein sequence ID" value="KAA1116349.1"/>
    <property type="molecule type" value="Genomic_DNA"/>
</dbReference>
<dbReference type="Proteomes" id="UP000324748">
    <property type="component" value="Unassembled WGS sequence"/>
</dbReference>
<feature type="region of interest" description="Disordered" evidence="1">
    <location>
        <begin position="1"/>
        <end position="22"/>
    </location>
</feature>
<sequence>MTSQTSKPIKLSSSTYTTAPNPISQTRNLARIPTNTPTSSFIDPNHSDYNLETSITSTDLRNNLAGFLPHLENLAAKLTTMPPAPSRLRFVTPCLKVMIPPSSPVDLSSSGFKKRLKTLSNQIKDSKSSND</sequence>
<gene>
    <name evidence="3" type="ORF">PGT21_010238</name>
    <name evidence="2" type="ORF">PGT21_023083</name>
</gene>
<organism evidence="2 4">
    <name type="scientific">Puccinia graminis f. sp. tritici</name>
    <dbReference type="NCBI Taxonomy" id="56615"/>
    <lineage>
        <taxon>Eukaryota</taxon>
        <taxon>Fungi</taxon>
        <taxon>Dikarya</taxon>
        <taxon>Basidiomycota</taxon>
        <taxon>Pucciniomycotina</taxon>
        <taxon>Pucciniomycetes</taxon>
        <taxon>Pucciniales</taxon>
        <taxon>Pucciniaceae</taxon>
        <taxon>Puccinia</taxon>
    </lineage>
</organism>
<reference evidence="2 4" key="1">
    <citation type="submission" date="2019-05" db="EMBL/GenBank/DDBJ databases">
        <title>Emergence of the Ug99 lineage of the wheat stem rust pathogen through somatic hybridization.</title>
        <authorList>
            <person name="Li F."/>
            <person name="Upadhyaya N.M."/>
            <person name="Sperschneider J."/>
            <person name="Matny O."/>
            <person name="Nguyen-Phuc H."/>
            <person name="Mago R."/>
            <person name="Raley C."/>
            <person name="Miller M.E."/>
            <person name="Silverstein K.A.T."/>
            <person name="Henningsen E."/>
            <person name="Hirsch C.D."/>
            <person name="Visser B."/>
            <person name="Pretorius Z.A."/>
            <person name="Steffenson B.J."/>
            <person name="Schwessinger B."/>
            <person name="Dodds P.N."/>
            <person name="Figueroa M."/>
        </authorList>
    </citation>
    <scope>NUCLEOTIDE SEQUENCE [LARGE SCALE GENOMIC DNA]</scope>
    <source>
        <strain evidence="2">21-0</strain>
    </source>
</reference>
<evidence type="ECO:0000256" key="1">
    <source>
        <dbReference type="SAM" id="MobiDB-lite"/>
    </source>
</evidence>
<evidence type="ECO:0000313" key="4">
    <source>
        <dbReference type="Proteomes" id="UP000324748"/>
    </source>
</evidence>
<comment type="caution">
    <text evidence="2">The sequence shown here is derived from an EMBL/GenBank/DDBJ whole genome shotgun (WGS) entry which is preliminary data.</text>
</comment>
<accession>A0A5B0LMK7</accession>
<evidence type="ECO:0000313" key="2">
    <source>
        <dbReference type="EMBL" id="KAA1065050.1"/>
    </source>
</evidence>
<keyword evidence="4" id="KW-1185">Reference proteome</keyword>
<evidence type="ECO:0000313" key="3">
    <source>
        <dbReference type="EMBL" id="KAA1116349.1"/>
    </source>
</evidence>